<organism evidence="3 4">
    <name type="scientific">Arcticibacterium luteifluviistationis</name>
    <dbReference type="NCBI Taxonomy" id="1784714"/>
    <lineage>
        <taxon>Bacteria</taxon>
        <taxon>Pseudomonadati</taxon>
        <taxon>Bacteroidota</taxon>
        <taxon>Cytophagia</taxon>
        <taxon>Cytophagales</taxon>
        <taxon>Leadbetterellaceae</taxon>
        <taxon>Arcticibacterium</taxon>
    </lineage>
</organism>
<dbReference type="RefSeq" id="WP_111370994.1">
    <property type="nucleotide sequence ID" value="NZ_CP029480.1"/>
</dbReference>
<keyword evidence="4" id="KW-1185">Reference proteome</keyword>
<dbReference type="KEGG" id="als:DJ013_06810"/>
<name>A0A2Z4G9I8_9BACT</name>
<feature type="compositionally biased region" description="Basic and acidic residues" evidence="1">
    <location>
        <begin position="185"/>
        <end position="195"/>
    </location>
</feature>
<keyword evidence="2" id="KW-1133">Transmembrane helix</keyword>
<evidence type="ECO:0008006" key="5">
    <source>
        <dbReference type="Google" id="ProtNLM"/>
    </source>
</evidence>
<feature type="transmembrane region" description="Helical" evidence="2">
    <location>
        <begin position="48"/>
        <end position="71"/>
    </location>
</feature>
<keyword evidence="2" id="KW-0812">Transmembrane</keyword>
<reference evidence="3 4" key="1">
    <citation type="submission" date="2018-05" db="EMBL/GenBank/DDBJ databases">
        <title>Complete genome sequence of Arcticibacterium luteifluviistationis SM1504T, a cytophagaceae bacterium isolated from Arctic surface seawater.</title>
        <authorList>
            <person name="Li Y."/>
            <person name="Qin Q.-L."/>
        </authorList>
    </citation>
    <scope>NUCLEOTIDE SEQUENCE [LARGE SCALE GENOMIC DNA]</scope>
    <source>
        <strain evidence="3 4">SM1504</strain>
    </source>
</reference>
<dbReference type="EMBL" id="CP029480">
    <property type="protein sequence ID" value="AWV97892.1"/>
    <property type="molecule type" value="Genomic_DNA"/>
</dbReference>
<protein>
    <recommendedName>
        <fullName evidence="5">Anti-sigma factor</fullName>
    </recommendedName>
</protein>
<evidence type="ECO:0000256" key="2">
    <source>
        <dbReference type="SAM" id="Phobius"/>
    </source>
</evidence>
<dbReference type="OrthoDB" id="1120747at2"/>
<proteinExistence type="predicted"/>
<evidence type="ECO:0000313" key="3">
    <source>
        <dbReference type="EMBL" id="AWV97892.1"/>
    </source>
</evidence>
<gene>
    <name evidence="3" type="ORF">DJ013_06810</name>
</gene>
<dbReference type="AlphaFoldDB" id="A0A2Z4G9I8"/>
<accession>A0A2Z4G9I8</accession>
<keyword evidence="2" id="KW-0472">Membrane</keyword>
<evidence type="ECO:0000256" key="1">
    <source>
        <dbReference type="SAM" id="MobiDB-lite"/>
    </source>
</evidence>
<feature type="region of interest" description="Disordered" evidence="1">
    <location>
        <begin position="174"/>
        <end position="195"/>
    </location>
</feature>
<evidence type="ECO:0000313" key="4">
    <source>
        <dbReference type="Proteomes" id="UP000249873"/>
    </source>
</evidence>
<sequence>MDKLKNYISENREAFDTHEPSADLWLKIDQELSTPSLAKEIAFKPKKWFNWQIAASVVLLLSIGFLAGKYFNPVTENKEIINLSSKYGSEVIQYASFIEKKKKQLNSYAESAPELMLDFNEDLEALNGSFEALKNDLPNNPNQEEILDRMIDNLEWQMQLLDQQLDIIKEKTKEEKPEIVFSPNENKEDMPASLV</sequence>
<dbReference type="Proteomes" id="UP000249873">
    <property type="component" value="Chromosome"/>
</dbReference>